<evidence type="ECO:0000256" key="5">
    <source>
        <dbReference type="ARBA" id="ARBA00022692"/>
    </source>
</evidence>
<keyword evidence="6 8" id="KW-1133">Transmembrane helix</keyword>
<dbReference type="Pfam" id="PF02378">
    <property type="entry name" value="PTS_EIIC"/>
    <property type="match status" value="1"/>
</dbReference>
<dbReference type="InterPro" id="IPR035919">
    <property type="entry name" value="EAL_sf"/>
</dbReference>
<dbReference type="SUPFAM" id="SSF141868">
    <property type="entry name" value="EAL domain-like"/>
    <property type="match status" value="1"/>
</dbReference>
<feature type="transmembrane region" description="Helical" evidence="8">
    <location>
        <begin position="313"/>
        <end position="336"/>
    </location>
</feature>
<feature type="domain" description="EAL" evidence="9">
    <location>
        <begin position="423"/>
        <end position="673"/>
    </location>
</feature>
<feature type="transmembrane region" description="Helical" evidence="8">
    <location>
        <begin position="117"/>
        <end position="137"/>
    </location>
</feature>
<feature type="transmembrane region" description="Helical" evidence="8">
    <location>
        <begin position="15"/>
        <end position="42"/>
    </location>
</feature>
<sequence>MVLSQLITRLSNNRFAIALCNVFIMALPISLIATFCNLLEIFAFRMDWLSFAEIIGNIGRLTAHIFPILINIYMAMYLSDVQRLPKSATIACSLTAFFIISYQWGLISTVIPLPHSFIIALLSAFVACTIISMTNRFKILHLDSASSVMDNSIRVLNCYMLTLGGIAAASTFIKLVLLPIISQYQWFPVLDPLVFTDAMIYEFIRGLLWSLGINGHNVLHMYKSELYEVTVANIAAWQNSGAALNILSANFYDFFTGMGGSGNTFSLVICMLLFAKSSGYKTLAKAVFILALFNINEPLLFGIPIIFNPIMLVPFLLVPQVSLLIAYFAFWAGWVAPISEVNSWLLPPLLSGYLSTGGTVGGVILQVVILLVGVAIYYPFFKIMDTRSEGIDLMRIFNRRFFINGDMDVKSKLASFIPSMHSNLQAQRDIERLNTDGEMILYYQPQVDVENEQIVGMEALLRYRTHTGDILPPTFIRSFSQLQMMPELDYWVMEQAIQATSPYCNRPDFLLSINVSSDTILTKGFVRYLDNLITESSLSHRQVEIEITEELLVSDEAMTASVINQLRTLGISVALDDFGTGFSSLAYLSRYDFDKIKVDRSLIQKLDTERGKELLRIVVELGKVTSAKLVVEGVETHDELQYISDLGVRYVQGFYYYKAMPLESIITLMNAEKVAS</sequence>
<feature type="transmembrane region" description="Helical" evidence="8">
    <location>
        <begin position="90"/>
        <end position="111"/>
    </location>
</feature>
<dbReference type="InterPro" id="IPR003352">
    <property type="entry name" value="PTS_EIIC"/>
</dbReference>
<protein>
    <submittedName>
        <fullName evidence="11">Diguanylate phosphodiesterase</fullName>
    </submittedName>
</protein>
<evidence type="ECO:0000256" key="3">
    <source>
        <dbReference type="ARBA" id="ARBA00022475"/>
    </source>
</evidence>
<keyword evidence="7 8" id="KW-0472">Membrane</keyword>
<evidence type="ECO:0000256" key="8">
    <source>
        <dbReference type="SAM" id="Phobius"/>
    </source>
</evidence>
<dbReference type="Proteomes" id="UP000240481">
    <property type="component" value="Unassembled WGS sequence"/>
</dbReference>
<reference evidence="11 12" key="1">
    <citation type="submission" date="2018-01" db="EMBL/GenBank/DDBJ databases">
        <title>Whole genome sequencing of Histamine producing bacteria.</title>
        <authorList>
            <person name="Butler K."/>
        </authorList>
    </citation>
    <scope>NUCLEOTIDE SEQUENCE [LARGE SCALE GENOMIC DNA]</scope>
    <source>
        <strain evidence="11 12">DSM 24669</strain>
    </source>
</reference>
<evidence type="ECO:0000256" key="6">
    <source>
        <dbReference type="ARBA" id="ARBA00022989"/>
    </source>
</evidence>
<feature type="transmembrane region" description="Helical" evidence="8">
    <location>
        <begin position="254"/>
        <end position="275"/>
    </location>
</feature>
<evidence type="ECO:0000256" key="4">
    <source>
        <dbReference type="ARBA" id="ARBA00022597"/>
    </source>
</evidence>
<dbReference type="GO" id="GO:0008982">
    <property type="term" value="F:protein-N(PI)-phosphohistidine-sugar phosphotransferase activity"/>
    <property type="evidence" value="ECO:0007669"/>
    <property type="project" value="InterPro"/>
</dbReference>
<dbReference type="PANTHER" id="PTHR33121:SF70">
    <property type="entry name" value="SIGNALING PROTEIN YKOW"/>
    <property type="match status" value="1"/>
</dbReference>
<comment type="subcellular location">
    <subcellularLocation>
        <location evidence="1">Cell membrane</location>
        <topology evidence="1">Multi-pass membrane protein</topology>
    </subcellularLocation>
</comment>
<dbReference type="Pfam" id="PF00563">
    <property type="entry name" value="EAL"/>
    <property type="match status" value="1"/>
</dbReference>
<proteinExistence type="predicted"/>
<keyword evidence="3" id="KW-1003">Cell membrane</keyword>
<name>A0A0J8XV81_9GAMM</name>
<evidence type="ECO:0000256" key="2">
    <source>
        <dbReference type="ARBA" id="ARBA00022448"/>
    </source>
</evidence>
<evidence type="ECO:0000259" key="10">
    <source>
        <dbReference type="PROSITE" id="PS51105"/>
    </source>
</evidence>
<feature type="transmembrane region" description="Helical" evidence="8">
    <location>
        <begin position="357"/>
        <end position="380"/>
    </location>
</feature>
<dbReference type="STRING" id="680026.AB733_18650"/>
<evidence type="ECO:0000256" key="7">
    <source>
        <dbReference type="ARBA" id="ARBA00023136"/>
    </source>
</evidence>
<organism evidence="11 12">
    <name type="scientific">Photobacterium swingsii</name>
    <dbReference type="NCBI Taxonomy" id="680026"/>
    <lineage>
        <taxon>Bacteria</taxon>
        <taxon>Pseudomonadati</taxon>
        <taxon>Pseudomonadota</taxon>
        <taxon>Gammaproteobacteria</taxon>
        <taxon>Vibrionales</taxon>
        <taxon>Vibrionaceae</taxon>
        <taxon>Photobacterium</taxon>
    </lineage>
</organism>
<keyword evidence="12" id="KW-1185">Reference proteome</keyword>
<dbReference type="PANTHER" id="PTHR33121">
    <property type="entry name" value="CYCLIC DI-GMP PHOSPHODIESTERASE PDEF"/>
    <property type="match status" value="1"/>
</dbReference>
<keyword evidence="4" id="KW-0762">Sugar transport</keyword>
<keyword evidence="5 8" id="KW-0812">Transmembrane</keyword>
<dbReference type="GO" id="GO:0071111">
    <property type="term" value="F:cyclic-guanylate-specific phosphodiesterase activity"/>
    <property type="evidence" value="ECO:0007669"/>
    <property type="project" value="InterPro"/>
</dbReference>
<feature type="transmembrane region" description="Helical" evidence="8">
    <location>
        <begin position="54"/>
        <end position="78"/>
    </location>
</feature>
<dbReference type="InterPro" id="IPR050706">
    <property type="entry name" value="Cyclic-di-GMP_PDE-like"/>
</dbReference>
<keyword evidence="2" id="KW-0813">Transport</keyword>
<dbReference type="SMART" id="SM00052">
    <property type="entry name" value="EAL"/>
    <property type="match status" value="1"/>
</dbReference>
<feature type="transmembrane region" description="Helical" evidence="8">
    <location>
        <begin position="158"/>
        <end position="181"/>
    </location>
</feature>
<dbReference type="PROSITE" id="PS51105">
    <property type="entry name" value="PTS_EIIC_TYPE_3"/>
    <property type="match status" value="1"/>
</dbReference>
<accession>A0A0J8XV81</accession>
<dbReference type="GO" id="GO:0009401">
    <property type="term" value="P:phosphoenolpyruvate-dependent sugar phosphotransferase system"/>
    <property type="evidence" value="ECO:0007669"/>
    <property type="project" value="InterPro"/>
</dbReference>
<feature type="transmembrane region" description="Helical" evidence="8">
    <location>
        <begin position="287"/>
        <end position="307"/>
    </location>
</feature>
<evidence type="ECO:0000256" key="1">
    <source>
        <dbReference type="ARBA" id="ARBA00004651"/>
    </source>
</evidence>
<dbReference type="InterPro" id="IPR004501">
    <property type="entry name" value="PTS_EIIC_3"/>
</dbReference>
<dbReference type="CDD" id="cd01948">
    <property type="entry name" value="EAL"/>
    <property type="match status" value="1"/>
</dbReference>
<dbReference type="Gene3D" id="3.20.20.450">
    <property type="entry name" value="EAL domain"/>
    <property type="match status" value="1"/>
</dbReference>
<evidence type="ECO:0000259" key="9">
    <source>
        <dbReference type="PROSITE" id="PS50883"/>
    </source>
</evidence>
<evidence type="ECO:0000313" key="12">
    <source>
        <dbReference type="Proteomes" id="UP000240481"/>
    </source>
</evidence>
<comment type="caution">
    <text evidence="11">The sequence shown here is derived from an EMBL/GenBank/DDBJ whole genome shotgun (WGS) entry which is preliminary data.</text>
</comment>
<dbReference type="EMBL" id="PYLZ01000010">
    <property type="protein sequence ID" value="PSW23088.1"/>
    <property type="molecule type" value="Genomic_DNA"/>
</dbReference>
<dbReference type="AlphaFoldDB" id="A0A0J8XV81"/>
<feature type="domain" description="PTS EIIC type-3" evidence="10">
    <location>
        <begin position="1"/>
        <end position="380"/>
    </location>
</feature>
<dbReference type="OrthoDB" id="6198205at2"/>
<gene>
    <name evidence="11" type="ORF">C9I94_18105</name>
</gene>
<dbReference type="InterPro" id="IPR001633">
    <property type="entry name" value="EAL_dom"/>
</dbReference>
<evidence type="ECO:0000313" key="11">
    <source>
        <dbReference type="EMBL" id="PSW23088.1"/>
    </source>
</evidence>
<dbReference type="PROSITE" id="PS50883">
    <property type="entry name" value="EAL"/>
    <property type="match status" value="1"/>
</dbReference>
<dbReference type="GO" id="GO:0005886">
    <property type="term" value="C:plasma membrane"/>
    <property type="evidence" value="ECO:0007669"/>
    <property type="project" value="UniProtKB-SubCell"/>
</dbReference>